<dbReference type="EMBL" id="SDKK01000009">
    <property type="protein sequence ID" value="TYC58502.1"/>
    <property type="molecule type" value="Genomic_DNA"/>
</dbReference>
<reference evidence="1 2" key="1">
    <citation type="submission" date="2019-01" db="EMBL/GenBank/DDBJ databases">
        <title>Zoogloea oleivorans genome sequencing and assembly.</title>
        <authorList>
            <person name="Tancsics A."/>
            <person name="Farkas M."/>
            <person name="Kriszt B."/>
            <person name="Maroti G."/>
            <person name="Horvath B."/>
        </authorList>
    </citation>
    <scope>NUCLEOTIDE SEQUENCE [LARGE SCALE GENOMIC DNA]</scope>
    <source>
        <strain evidence="1 2">Buc</strain>
    </source>
</reference>
<protein>
    <recommendedName>
        <fullName evidence="3">YqjK-like protein</fullName>
    </recommendedName>
</protein>
<sequence>MSPELVELALRKQRLQMRSAAQRDALIQHASTFTPLLRGVDRIADGIHWARNNAPIVSGIAIFLLVVRPRATLRWARRGWLGWQLVRRARNLIP</sequence>
<evidence type="ECO:0000313" key="1">
    <source>
        <dbReference type="EMBL" id="TYC58502.1"/>
    </source>
</evidence>
<gene>
    <name evidence="1" type="ORF">ETQ85_11530</name>
</gene>
<comment type="caution">
    <text evidence="1">The sequence shown here is derived from an EMBL/GenBank/DDBJ whole genome shotgun (WGS) entry which is preliminary data.</text>
</comment>
<name>A0A6C2CYT2_9RHOO</name>
<accession>A0A6C2CYT2</accession>
<dbReference type="AlphaFoldDB" id="A0A6C2CYT2"/>
<evidence type="ECO:0008006" key="3">
    <source>
        <dbReference type="Google" id="ProtNLM"/>
    </source>
</evidence>
<dbReference type="Pfam" id="PF13997">
    <property type="entry name" value="YqjK"/>
    <property type="match status" value="1"/>
</dbReference>
<evidence type="ECO:0000313" key="2">
    <source>
        <dbReference type="Proteomes" id="UP000389128"/>
    </source>
</evidence>
<organism evidence="1 2">
    <name type="scientific">Zoogloea oleivorans</name>
    <dbReference type="NCBI Taxonomy" id="1552750"/>
    <lineage>
        <taxon>Bacteria</taxon>
        <taxon>Pseudomonadati</taxon>
        <taxon>Pseudomonadota</taxon>
        <taxon>Betaproteobacteria</taxon>
        <taxon>Rhodocyclales</taxon>
        <taxon>Zoogloeaceae</taxon>
        <taxon>Zoogloea</taxon>
    </lineage>
</organism>
<dbReference type="Proteomes" id="UP000389128">
    <property type="component" value="Unassembled WGS sequence"/>
</dbReference>
<dbReference type="RefSeq" id="WP_148579202.1">
    <property type="nucleotide sequence ID" value="NZ_JAVEUW010000021.1"/>
</dbReference>
<dbReference type="InterPro" id="IPR025612">
    <property type="entry name" value="YqjK"/>
</dbReference>
<proteinExistence type="predicted"/>
<keyword evidence="2" id="KW-1185">Reference proteome</keyword>
<dbReference type="OrthoDB" id="9181654at2"/>